<feature type="non-terminal residue" evidence="6">
    <location>
        <position position="1"/>
    </location>
</feature>
<name>A0A9N9IYR9_9GLOM</name>
<dbReference type="Proteomes" id="UP000789342">
    <property type="component" value="Unassembled WGS sequence"/>
</dbReference>
<dbReference type="PROSITE" id="PS50076">
    <property type="entry name" value="DNAJ_2"/>
    <property type="match status" value="1"/>
</dbReference>
<evidence type="ECO:0000256" key="1">
    <source>
        <dbReference type="ARBA" id="ARBA00004240"/>
    </source>
</evidence>
<feature type="domain" description="J" evidence="5">
    <location>
        <begin position="1"/>
        <end position="51"/>
    </location>
</feature>
<dbReference type="EMBL" id="CAJVPV010038523">
    <property type="protein sequence ID" value="CAG8756829.1"/>
    <property type="molecule type" value="Genomic_DNA"/>
</dbReference>
<reference evidence="6" key="1">
    <citation type="submission" date="2021-06" db="EMBL/GenBank/DDBJ databases">
        <authorList>
            <person name="Kallberg Y."/>
            <person name="Tangrot J."/>
            <person name="Rosling A."/>
        </authorList>
    </citation>
    <scope>NUCLEOTIDE SEQUENCE</scope>
    <source>
        <strain evidence="6">CL551</strain>
    </source>
</reference>
<proteinExistence type="predicted"/>
<dbReference type="GO" id="GO:0051087">
    <property type="term" value="F:protein-folding chaperone binding"/>
    <property type="evidence" value="ECO:0007669"/>
    <property type="project" value="TreeGrafter"/>
</dbReference>
<feature type="non-terminal residue" evidence="6">
    <location>
        <position position="83"/>
    </location>
</feature>
<dbReference type="InterPro" id="IPR001623">
    <property type="entry name" value="DnaJ_domain"/>
</dbReference>
<evidence type="ECO:0000256" key="4">
    <source>
        <dbReference type="SAM" id="MobiDB-lite"/>
    </source>
</evidence>
<evidence type="ECO:0000256" key="3">
    <source>
        <dbReference type="ARBA" id="ARBA00022824"/>
    </source>
</evidence>
<gene>
    <name evidence="6" type="ORF">AMORRO_LOCUS15653</name>
</gene>
<feature type="region of interest" description="Disordered" evidence="4">
    <location>
        <begin position="35"/>
        <end position="55"/>
    </location>
</feature>
<dbReference type="Pfam" id="PF00226">
    <property type="entry name" value="DnaJ"/>
    <property type="match status" value="1"/>
</dbReference>
<evidence type="ECO:0000313" key="7">
    <source>
        <dbReference type="Proteomes" id="UP000789342"/>
    </source>
</evidence>
<dbReference type="InterPro" id="IPR036869">
    <property type="entry name" value="J_dom_sf"/>
</dbReference>
<keyword evidence="7" id="KW-1185">Reference proteome</keyword>
<accession>A0A9N9IYR9</accession>
<sequence>KLAQEWHPDKYKGDLTPEQVDSKMSAINEAYEVLNDDGKFDNGEDPNDPNGGSQPFFYSDNAFMRFASGGFQFGEGFPFGESN</sequence>
<keyword evidence="2" id="KW-0732">Signal</keyword>
<dbReference type="GO" id="GO:0034975">
    <property type="term" value="P:protein folding in endoplasmic reticulum"/>
    <property type="evidence" value="ECO:0007669"/>
    <property type="project" value="TreeGrafter"/>
</dbReference>
<dbReference type="PANTHER" id="PTHR44140:SF2">
    <property type="entry name" value="LD25575P"/>
    <property type="match status" value="1"/>
</dbReference>
<evidence type="ECO:0000259" key="5">
    <source>
        <dbReference type="PROSITE" id="PS50076"/>
    </source>
</evidence>
<dbReference type="AlphaFoldDB" id="A0A9N9IYR9"/>
<dbReference type="SUPFAM" id="SSF46565">
    <property type="entry name" value="Chaperone J-domain"/>
    <property type="match status" value="1"/>
</dbReference>
<dbReference type="InterPro" id="IPR051727">
    <property type="entry name" value="DnaJ_C3_Co-chaperones"/>
</dbReference>
<dbReference type="PANTHER" id="PTHR44140">
    <property type="entry name" value="LD25575P"/>
    <property type="match status" value="1"/>
</dbReference>
<dbReference type="GO" id="GO:0005783">
    <property type="term" value="C:endoplasmic reticulum"/>
    <property type="evidence" value="ECO:0007669"/>
    <property type="project" value="UniProtKB-SubCell"/>
</dbReference>
<comment type="subcellular location">
    <subcellularLocation>
        <location evidence="1">Endoplasmic reticulum</location>
    </subcellularLocation>
</comment>
<evidence type="ECO:0000313" key="6">
    <source>
        <dbReference type="EMBL" id="CAG8756829.1"/>
    </source>
</evidence>
<keyword evidence="3" id="KW-0256">Endoplasmic reticulum</keyword>
<dbReference type="Gene3D" id="1.10.287.110">
    <property type="entry name" value="DnaJ domain"/>
    <property type="match status" value="1"/>
</dbReference>
<protein>
    <submittedName>
        <fullName evidence="6">13871_t:CDS:1</fullName>
    </submittedName>
</protein>
<dbReference type="OrthoDB" id="1726119at2759"/>
<dbReference type="CDD" id="cd06257">
    <property type="entry name" value="DnaJ"/>
    <property type="match status" value="1"/>
</dbReference>
<organism evidence="6 7">
    <name type="scientific">Acaulospora morrowiae</name>
    <dbReference type="NCBI Taxonomy" id="94023"/>
    <lineage>
        <taxon>Eukaryota</taxon>
        <taxon>Fungi</taxon>
        <taxon>Fungi incertae sedis</taxon>
        <taxon>Mucoromycota</taxon>
        <taxon>Glomeromycotina</taxon>
        <taxon>Glomeromycetes</taxon>
        <taxon>Diversisporales</taxon>
        <taxon>Acaulosporaceae</taxon>
        <taxon>Acaulospora</taxon>
    </lineage>
</organism>
<evidence type="ECO:0000256" key="2">
    <source>
        <dbReference type="ARBA" id="ARBA00022729"/>
    </source>
</evidence>
<comment type="caution">
    <text evidence="6">The sequence shown here is derived from an EMBL/GenBank/DDBJ whole genome shotgun (WGS) entry which is preliminary data.</text>
</comment>
<dbReference type="GO" id="GO:0051787">
    <property type="term" value="F:misfolded protein binding"/>
    <property type="evidence" value="ECO:0007669"/>
    <property type="project" value="TreeGrafter"/>
</dbReference>